<accession>A0AB39Z4X3</accession>
<dbReference type="GO" id="GO:0008010">
    <property type="term" value="F:structural constituent of chitin-based larval cuticle"/>
    <property type="evidence" value="ECO:0007669"/>
    <property type="project" value="TreeGrafter"/>
</dbReference>
<dbReference type="GO" id="GO:0062129">
    <property type="term" value="C:chitin-based extracellular matrix"/>
    <property type="evidence" value="ECO:0007669"/>
    <property type="project" value="TreeGrafter"/>
</dbReference>
<evidence type="ECO:0000313" key="3">
    <source>
        <dbReference type="Proteomes" id="UP001652628"/>
    </source>
</evidence>
<gene>
    <name evidence="4" type="primary">Cpr47Ed</name>
</gene>
<dbReference type="InterPro" id="IPR000618">
    <property type="entry name" value="Insect_cuticle"/>
</dbReference>
<name>A0AB39Z4X3_DROSZ</name>
<dbReference type="PANTHER" id="PTHR10380">
    <property type="entry name" value="CUTICLE PROTEIN"/>
    <property type="match status" value="1"/>
</dbReference>
<evidence type="ECO:0000256" key="1">
    <source>
        <dbReference type="PROSITE-ProRule" id="PRU00497"/>
    </source>
</evidence>
<dbReference type="Pfam" id="PF00379">
    <property type="entry name" value="Chitin_bind_4"/>
    <property type="match status" value="1"/>
</dbReference>
<dbReference type="AlphaFoldDB" id="A0AB39Z4X3"/>
<dbReference type="RefSeq" id="XP_016928434.3">
    <property type="nucleotide sequence ID" value="XM_017072945.4"/>
</dbReference>
<dbReference type="PANTHER" id="PTHR10380:SF233">
    <property type="entry name" value="CUTICULAR PROTEIN 47EB-RELATED"/>
    <property type="match status" value="1"/>
</dbReference>
<evidence type="ECO:0000256" key="2">
    <source>
        <dbReference type="SAM" id="SignalP"/>
    </source>
</evidence>
<dbReference type="PROSITE" id="PS51155">
    <property type="entry name" value="CHIT_BIND_RR_2"/>
    <property type="match status" value="1"/>
</dbReference>
<feature type="signal peptide" evidence="2">
    <location>
        <begin position="1"/>
        <end position="22"/>
    </location>
</feature>
<sequence>MFALLLILACCQLWSWPAECAAINEPVPILKSVAKQLSSGTYLFMYESGDGSYREELGLVDSDTIPADGSLKVSGVYGYIDDRGQELQVRYKANQNGFLPHVRYVSVGKAINKSP</sequence>
<evidence type="ECO:0000313" key="4">
    <source>
        <dbReference type="RefSeq" id="XP_016928434.3"/>
    </source>
</evidence>
<keyword evidence="2" id="KW-0732">Signal</keyword>
<dbReference type="InterPro" id="IPR050468">
    <property type="entry name" value="Cuticle_Struct_Prot"/>
</dbReference>
<organism evidence="3 4">
    <name type="scientific">Drosophila suzukii</name>
    <name type="common">Spotted-wing drosophila fruit fly</name>
    <dbReference type="NCBI Taxonomy" id="28584"/>
    <lineage>
        <taxon>Eukaryota</taxon>
        <taxon>Metazoa</taxon>
        <taxon>Ecdysozoa</taxon>
        <taxon>Arthropoda</taxon>
        <taxon>Hexapoda</taxon>
        <taxon>Insecta</taxon>
        <taxon>Pterygota</taxon>
        <taxon>Neoptera</taxon>
        <taxon>Endopterygota</taxon>
        <taxon>Diptera</taxon>
        <taxon>Brachycera</taxon>
        <taxon>Muscomorpha</taxon>
        <taxon>Ephydroidea</taxon>
        <taxon>Drosophilidae</taxon>
        <taxon>Drosophila</taxon>
        <taxon>Sophophora</taxon>
    </lineage>
</organism>
<reference evidence="4" key="1">
    <citation type="submission" date="2025-08" db="UniProtKB">
        <authorList>
            <consortium name="RefSeq"/>
        </authorList>
    </citation>
    <scope>IDENTIFICATION</scope>
</reference>
<protein>
    <submittedName>
        <fullName evidence="4">Endocuticle structural glycoprotein SgAbd-9</fullName>
    </submittedName>
</protein>
<keyword evidence="3" id="KW-1185">Reference proteome</keyword>
<dbReference type="GeneID" id="108009000"/>
<keyword evidence="1" id="KW-0193">Cuticle</keyword>
<proteinExistence type="predicted"/>
<feature type="chain" id="PRO_5045199730" evidence="2">
    <location>
        <begin position="23"/>
        <end position="115"/>
    </location>
</feature>
<dbReference type="Proteomes" id="UP001652628">
    <property type="component" value="Chromosome 2R"/>
</dbReference>